<gene>
    <name evidence="2" type="ORF">RM544_05420</name>
</gene>
<sequence length="157" mass="17605">MARLSQKAWNNVIIFAMLAMIFALNIGNFQSDDADQPFPIIEEGAVLLSLHIDQDIVERAGKAWRLKMGSPSLSESAPAPGQLAALIDNWTKALVKRQSMVDKAAFSTPDHVIVLWLAGERNGRVISTIEREQQTYILFNDEVLLLDFPTIQQLTQW</sequence>
<evidence type="ECO:0000313" key="2">
    <source>
        <dbReference type="EMBL" id="MDT0581968.1"/>
    </source>
</evidence>
<keyword evidence="3" id="KW-1185">Reference proteome</keyword>
<dbReference type="Proteomes" id="UP001249020">
    <property type="component" value="Unassembled WGS sequence"/>
</dbReference>
<dbReference type="AlphaFoldDB" id="A0AAW8R485"/>
<evidence type="ECO:0000256" key="1">
    <source>
        <dbReference type="SAM" id="Phobius"/>
    </source>
</evidence>
<organism evidence="2 3">
    <name type="scientific">Brumicola blandensis</name>
    <dbReference type="NCBI Taxonomy" id="3075611"/>
    <lineage>
        <taxon>Bacteria</taxon>
        <taxon>Pseudomonadati</taxon>
        <taxon>Pseudomonadota</taxon>
        <taxon>Gammaproteobacteria</taxon>
        <taxon>Alteromonadales</taxon>
        <taxon>Alteromonadaceae</taxon>
        <taxon>Brumicola</taxon>
    </lineage>
</organism>
<keyword evidence="1" id="KW-0812">Transmembrane</keyword>
<evidence type="ECO:0000313" key="3">
    <source>
        <dbReference type="Proteomes" id="UP001249020"/>
    </source>
</evidence>
<protein>
    <recommendedName>
        <fullName evidence="4">DUF4340 domain-containing protein</fullName>
    </recommendedName>
</protein>
<accession>A0AAW8R485</accession>
<reference evidence="2 3" key="1">
    <citation type="submission" date="2023-09" db="EMBL/GenBank/DDBJ databases">
        <authorList>
            <person name="Rey-Velasco X."/>
        </authorList>
    </citation>
    <scope>NUCLEOTIDE SEQUENCE [LARGE SCALE GENOMIC DNA]</scope>
    <source>
        <strain evidence="2 3">W409</strain>
    </source>
</reference>
<keyword evidence="1" id="KW-1133">Transmembrane helix</keyword>
<evidence type="ECO:0008006" key="4">
    <source>
        <dbReference type="Google" id="ProtNLM"/>
    </source>
</evidence>
<comment type="caution">
    <text evidence="2">The sequence shown here is derived from an EMBL/GenBank/DDBJ whole genome shotgun (WGS) entry which is preliminary data.</text>
</comment>
<dbReference type="RefSeq" id="WP_311360761.1">
    <property type="nucleotide sequence ID" value="NZ_JAVRIE010000002.1"/>
</dbReference>
<keyword evidence="1" id="KW-0472">Membrane</keyword>
<name>A0AAW8R485_9ALTE</name>
<feature type="transmembrane region" description="Helical" evidence="1">
    <location>
        <begin position="12"/>
        <end position="29"/>
    </location>
</feature>
<dbReference type="EMBL" id="JAVRIE010000002">
    <property type="protein sequence ID" value="MDT0581968.1"/>
    <property type="molecule type" value="Genomic_DNA"/>
</dbReference>
<proteinExistence type="predicted"/>